<feature type="compositionally biased region" description="Low complexity" evidence="1">
    <location>
        <begin position="113"/>
        <end position="129"/>
    </location>
</feature>
<feature type="region of interest" description="Disordered" evidence="1">
    <location>
        <begin position="1"/>
        <end position="130"/>
    </location>
</feature>
<dbReference type="InterPro" id="IPR012479">
    <property type="entry name" value="SAP30BP"/>
</dbReference>
<proteinExistence type="predicted"/>
<dbReference type="GO" id="GO:0006355">
    <property type="term" value="P:regulation of DNA-templated transcription"/>
    <property type="evidence" value="ECO:0007669"/>
    <property type="project" value="InterPro"/>
</dbReference>
<dbReference type="PANTHER" id="PTHR13464:SF0">
    <property type="entry name" value="SAP30-BINDING PROTEIN"/>
    <property type="match status" value="1"/>
</dbReference>
<dbReference type="OrthoDB" id="1714508at2759"/>
<feature type="compositionally biased region" description="Basic and acidic residues" evidence="1">
    <location>
        <begin position="27"/>
        <end position="54"/>
    </location>
</feature>
<dbReference type="PANTHER" id="PTHR13464">
    <property type="entry name" value="TRANSCRIPTIONAL REGULATOR PROTEIN HCNGP"/>
    <property type="match status" value="1"/>
</dbReference>
<gene>
    <name evidence="2" type="ORF">Taro_007000</name>
</gene>
<reference evidence="2" key="1">
    <citation type="submission" date="2017-07" db="EMBL/GenBank/DDBJ databases">
        <title>Taro Niue Genome Assembly and Annotation.</title>
        <authorList>
            <person name="Atibalentja N."/>
            <person name="Keating K."/>
            <person name="Fields C.J."/>
        </authorList>
    </citation>
    <scope>NUCLEOTIDE SEQUENCE</scope>
    <source>
        <strain evidence="2">Niue_2</strain>
        <tissue evidence="2">Leaf</tissue>
    </source>
</reference>
<organism evidence="2 3">
    <name type="scientific">Colocasia esculenta</name>
    <name type="common">Wild taro</name>
    <name type="synonym">Arum esculentum</name>
    <dbReference type="NCBI Taxonomy" id="4460"/>
    <lineage>
        <taxon>Eukaryota</taxon>
        <taxon>Viridiplantae</taxon>
        <taxon>Streptophyta</taxon>
        <taxon>Embryophyta</taxon>
        <taxon>Tracheophyta</taxon>
        <taxon>Spermatophyta</taxon>
        <taxon>Magnoliopsida</taxon>
        <taxon>Liliopsida</taxon>
        <taxon>Araceae</taxon>
        <taxon>Aroideae</taxon>
        <taxon>Colocasieae</taxon>
        <taxon>Colocasia</taxon>
    </lineage>
</organism>
<feature type="region of interest" description="Disordered" evidence="1">
    <location>
        <begin position="150"/>
        <end position="169"/>
    </location>
</feature>
<protein>
    <submittedName>
        <fullName evidence="2">Uncharacterized protein</fullName>
    </submittedName>
</protein>
<comment type="caution">
    <text evidence="2">The sequence shown here is derived from an EMBL/GenBank/DDBJ whole genome shotgun (WGS) entry which is preliminary data.</text>
</comment>
<dbReference type="EMBL" id="NMUH01000217">
    <property type="protein sequence ID" value="MQL74653.1"/>
    <property type="molecule type" value="Genomic_DNA"/>
</dbReference>
<dbReference type="AlphaFoldDB" id="A0A843TZ24"/>
<accession>A0A843TZ24</accession>
<evidence type="ECO:0000256" key="1">
    <source>
        <dbReference type="SAM" id="MobiDB-lite"/>
    </source>
</evidence>
<name>A0A843TZ24_COLES</name>
<evidence type="ECO:0000313" key="2">
    <source>
        <dbReference type="EMBL" id="MQL74653.1"/>
    </source>
</evidence>
<feature type="region of interest" description="Disordered" evidence="1">
    <location>
        <begin position="228"/>
        <end position="253"/>
    </location>
</feature>
<sequence>MASRTEGIALLSMYNDEEEEEEDAEEAERGGGGEARAAEEEASDRAEDDLKVADDGALPGAESAPEKTPLAPQSWTPVLPDEDLEQKTLASPALPTVPTPTRTPTPKHQFLLPSMPSQSPVPAASPADAAEIRRASKRSLTIVDYAHDETALSPETEGPAEPNQQKLGKGELPVIFKGTFSDIFVMAMKKVEGLPSGGQKKGRGVFSVFVFTGIVEERTSVTVLMVTSSTQPTPPRLVEQPEESRSEANTPADVLETDQEALPVDMDVEVSATVQEDLDPLSKFLPPQITVKCSEELQVFLPPF</sequence>
<evidence type="ECO:0000313" key="3">
    <source>
        <dbReference type="Proteomes" id="UP000652761"/>
    </source>
</evidence>
<feature type="compositionally biased region" description="Acidic residues" evidence="1">
    <location>
        <begin position="15"/>
        <end position="26"/>
    </location>
</feature>
<dbReference type="Proteomes" id="UP000652761">
    <property type="component" value="Unassembled WGS sequence"/>
</dbReference>
<dbReference type="GO" id="GO:0005634">
    <property type="term" value="C:nucleus"/>
    <property type="evidence" value="ECO:0007669"/>
    <property type="project" value="TreeGrafter"/>
</dbReference>
<keyword evidence="3" id="KW-1185">Reference proteome</keyword>